<dbReference type="PANTHER" id="PTHR46148:SF44">
    <property type="entry name" value="GAG-POL POLYPROTEIN"/>
    <property type="match status" value="1"/>
</dbReference>
<dbReference type="Pfam" id="PF24626">
    <property type="entry name" value="SH3_Tf2-1"/>
    <property type="match status" value="1"/>
</dbReference>
<evidence type="ECO:0000313" key="2">
    <source>
        <dbReference type="EMBL" id="KAA3465714.1"/>
    </source>
</evidence>
<name>A0A5B6V9F9_9ROSI</name>
<evidence type="ECO:0000313" key="3">
    <source>
        <dbReference type="Proteomes" id="UP000325315"/>
    </source>
</evidence>
<dbReference type="InterPro" id="IPR056924">
    <property type="entry name" value="SH3_Tf2-1"/>
</dbReference>
<organism evidence="2 3">
    <name type="scientific">Gossypium australe</name>
    <dbReference type="NCBI Taxonomy" id="47621"/>
    <lineage>
        <taxon>Eukaryota</taxon>
        <taxon>Viridiplantae</taxon>
        <taxon>Streptophyta</taxon>
        <taxon>Embryophyta</taxon>
        <taxon>Tracheophyta</taxon>
        <taxon>Spermatophyta</taxon>
        <taxon>Magnoliopsida</taxon>
        <taxon>eudicotyledons</taxon>
        <taxon>Gunneridae</taxon>
        <taxon>Pentapetalae</taxon>
        <taxon>rosids</taxon>
        <taxon>malvids</taxon>
        <taxon>Malvales</taxon>
        <taxon>Malvaceae</taxon>
        <taxon>Malvoideae</taxon>
        <taxon>Gossypium</taxon>
    </lineage>
</organism>
<dbReference type="OrthoDB" id="1909122at2759"/>
<dbReference type="Proteomes" id="UP000325315">
    <property type="component" value="Unassembled WGS sequence"/>
</dbReference>
<dbReference type="EMBL" id="SMMG02000007">
    <property type="protein sequence ID" value="KAA3465714.1"/>
    <property type="molecule type" value="Genomic_DNA"/>
</dbReference>
<accession>A0A5B6V9F9</accession>
<dbReference type="PANTHER" id="PTHR46148">
    <property type="entry name" value="CHROMO DOMAIN-CONTAINING PROTEIN"/>
    <property type="match status" value="1"/>
</dbReference>
<protein>
    <submittedName>
        <fullName evidence="2">DNA/RNA polymerases superfamily protein</fullName>
    </submittedName>
</protein>
<reference evidence="3" key="1">
    <citation type="journal article" date="2019" name="Plant Biotechnol. J.">
        <title>Genome sequencing of the Australian wild diploid species Gossypium australe highlights disease resistance and delayed gland morphogenesis.</title>
        <authorList>
            <person name="Cai Y."/>
            <person name="Cai X."/>
            <person name="Wang Q."/>
            <person name="Wang P."/>
            <person name="Zhang Y."/>
            <person name="Cai C."/>
            <person name="Xu Y."/>
            <person name="Wang K."/>
            <person name="Zhou Z."/>
            <person name="Wang C."/>
            <person name="Geng S."/>
            <person name="Li B."/>
            <person name="Dong Q."/>
            <person name="Hou Y."/>
            <person name="Wang H."/>
            <person name="Ai P."/>
            <person name="Liu Z."/>
            <person name="Yi F."/>
            <person name="Sun M."/>
            <person name="An G."/>
            <person name="Cheng J."/>
            <person name="Zhang Y."/>
            <person name="Shi Q."/>
            <person name="Xie Y."/>
            <person name="Shi X."/>
            <person name="Chang Y."/>
            <person name="Huang F."/>
            <person name="Chen Y."/>
            <person name="Hong S."/>
            <person name="Mi L."/>
            <person name="Sun Q."/>
            <person name="Zhang L."/>
            <person name="Zhou B."/>
            <person name="Peng R."/>
            <person name="Zhang X."/>
            <person name="Liu F."/>
        </authorList>
    </citation>
    <scope>NUCLEOTIDE SEQUENCE [LARGE SCALE GENOMIC DNA]</scope>
    <source>
        <strain evidence="3">cv. PA1801</strain>
    </source>
</reference>
<sequence length="128" mass="14919">MAPYEALYGHKCMTPMCWTELGEKKVLRSNLVQEMENTVKIIRDHLRRKDIELSVGNRVFLKVSPCKNVLGFGHKGKYSLRFIGPYRIIKRVGPVAYQTDRIHDIEVCPDFLFDEKPVEILDREVKVL</sequence>
<dbReference type="AlphaFoldDB" id="A0A5B6V9F9"/>
<evidence type="ECO:0000259" key="1">
    <source>
        <dbReference type="Pfam" id="PF24626"/>
    </source>
</evidence>
<proteinExistence type="predicted"/>
<gene>
    <name evidence="2" type="ORF">EPI10_000855</name>
</gene>
<comment type="caution">
    <text evidence="2">The sequence shown here is derived from an EMBL/GenBank/DDBJ whole genome shotgun (WGS) entry which is preliminary data.</text>
</comment>
<keyword evidence="3" id="KW-1185">Reference proteome</keyword>
<feature type="domain" description="Tf2-1-like SH3-like" evidence="1">
    <location>
        <begin position="56"/>
        <end position="98"/>
    </location>
</feature>